<feature type="transmembrane region" description="Helical" evidence="2">
    <location>
        <begin position="515"/>
        <end position="535"/>
    </location>
</feature>
<keyword evidence="2" id="KW-0812">Transmembrane</keyword>
<keyword evidence="2" id="KW-1133">Transmembrane helix</keyword>
<dbReference type="InterPro" id="IPR002110">
    <property type="entry name" value="Ankyrin_rpt"/>
</dbReference>
<dbReference type="Pfam" id="PF13962">
    <property type="entry name" value="PGG"/>
    <property type="match status" value="1"/>
</dbReference>
<gene>
    <name evidence="4" type="ORF">Prudu_023008</name>
</gene>
<dbReference type="PANTHER" id="PTHR24177:SF103">
    <property type="entry name" value="PGG DOMAIN-CONTAINING PROTEIN"/>
    <property type="match status" value="1"/>
</dbReference>
<accession>A0A4Y1S291</accession>
<evidence type="ECO:0000256" key="1">
    <source>
        <dbReference type="SAM" id="MobiDB-lite"/>
    </source>
</evidence>
<feature type="domain" description="PGG" evidence="3">
    <location>
        <begin position="391"/>
        <end position="502"/>
    </location>
</feature>
<dbReference type="EMBL" id="AP019304">
    <property type="protein sequence ID" value="BBH10268.1"/>
    <property type="molecule type" value="Genomic_DNA"/>
</dbReference>
<evidence type="ECO:0000313" key="4">
    <source>
        <dbReference type="EMBL" id="BBH10268.1"/>
    </source>
</evidence>
<feature type="transmembrane region" description="Helical" evidence="2">
    <location>
        <begin position="438"/>
        <end position="458"/>
    </location>
</feature>
<dbReference type="SMART" id="SM00248">
    <property type="entry name" value="ANK"/>
    <property type="match status" value="2"/>
</dbReference>
<organism evidence="4">
    <name type="scientific">Prunus dulcis</name>
    <name type="common">Almond</name>
    <name type="synonym">Amygdalus dulcis</name>
    <dbReference type="NCBI Taxonomy" id="3755"/>
    <lineage>
        <taxon>Eukaryota</taxon>
        <taxon>Viridiplantae</taxon>
        <taxon>Streptophyta</taxon>
        <taxon>Embryophyta</taxon>
        <taxon>Tracheophyta</taxon>
        <taxon>Spermatophyta</taxon>
        <taxon>Magnoliopsida</taxon>
        <taxon>eudicotyledons</taxon>
        <taxon>Gunneridae</taxon>
        <taxon>Pentapetalae</taxon>
        <taxon>rosids</taxon>
        <taxon>fabids</taxon>
        <taxon>Rosales</taxon>
        <taxon>Rosaceae</taxon>
        <taxon>Amygdaloideae</taxon>
        <taxon>Amygdaleae</taxon>
        <taxon>Prunus</taxon>
    </lineage>
</organism>
<feature type="compositionally biased region" description="Basic and acidic residues" evidence="1">
    <location>
        <begin position="88"/>
        <end position="97"/>
    </location>
</feature>
<proteinExistence type="predicted"/>
<protein>
    <submittedName>
        <fullName evidence="4">Ankyrin repeat family protein</fullName>
    </submittedName>
</protein>
<dbReference type="AlphaFoldDB" id="A0A4Y1S291"/>
<name>A0A4Y1S291_PRUDU</name>
<dbReference type="InterPro" id="IPR026961">
    <property type="entry name" value="PGG_dom"/>
</dbReference>
<dbReference type="SUPFAM" id="SSF48403">
    <property type="entry name" value="Ankyrin repeat"/>
    <property type="match status" value="1"/>
</dbReference>
<sequence>MAFQIIDLYEELSFYVNEEGNSPLHLLANINVDQLKRAERPGHWSEDKRTIKTFKDEKYPKYLENYQTCINFTRLLWHMARVLVTKHDKGESRKNSADAENPAGAGPNTLDTGNPRSQSNDGTRPHRSLPGHYITCFEAQGDNKIRAMKERHKWSIQIMNELLKRGLMYAYENNGMHPQTAPSHKNDNDDQETWLMKLLINMVTKLSPSEALTFTISHYESSPQLQDDNNPRNEVGEKKKTLALAKRETPFLIAAKHGVTEMVEKILELFPVAIRDINAERKNVVMVAVENRQLHVYRLLLSKNIPNKDHMFSKVDNKGNSVLHLAARLGDHQPWLIHGPAFQMQWEIKWYRIVKTSMPPRFFPRFNRENKTAKDIFKETHKELVKAGAAWLTKASESCTVMGALIATVAFATATTVPGGIKEITGRPTLENLPAFDIFAIASLIALCSSVTSMVIFLSILMSRYKEKEFGKQLPSKLLLGLTLLCVSMVSMLISFCAGHFFMLKDKLKHAAFPVYAITCMPLAIFAVGHFPLYFNMICANFNRVPFERGVTRAYMGLAKLVRADVLPTLHPSSNPPPRSLK</sequence>
<feature type="compositionally biased region" description="Polar residues" evidence="1">
    <location>
        <begin position="109"/>
        <end position="122"/>
    </location>
</feature>
<evidence type="ECO:0000259" key="3">
    <source>
        <dbReference type="Pfam" id="PF13962"/>
    </source>
</evidence>
<reference evidence="4" key="1">
    <citation type="journal article" date="2019" name="Science">
        <title>Mutation of a bHLH transcription factor allowed almond domestication.</title>
        <authorList>
            <person name="Sanchez-Perez R."/>
            <person name="Pavan S."/>
            <person name="Mazzeo R."/>
            <person name="Moldovan C."/>
            <person name="Aiese Cigliano R."/>
            <person name="Del Cueto J."/>
            <person name="Ricciardi F."/>
            <person name="Lotti C."/>
            <person name="Ricciardi L."/>
            <person name="Dicenta F."/>
            <person name="Lopez-Marques R.L."/>
            <person name="Lindberg Moller B."/>
        </authorList>
    </citation>
    <scope>NUCLEOTIDE SEQUENCE</scope>
</reference>
<feature type="region of interest" description="Disordered" evidence="1">
    <location>
        <begin position="88"/>
        <end position="130"/>
    </location>
</feature>
<dbReference type="PANTHER" id="PTHR24177">
    <property type="entry name" value="CASKIN"/>
    <property type="match status" value="1"/>
</dbReference>
<dbReference type="Pfam" id="PF12796">
    <property type="entry name" value="Ank_2"/>
    <property type="match status" value="1"/>
</dbReference>
<dbReference type="Gene3D" id="1.25.40.20">
    <property type="entry name" value="Ankyrin repeat-containing domain"/>
    <property type="match status" value="1"/>
</dbReference>
<keyword evidence="2" id="KW-0472">Membrane</keyword>
<evidence type="ECO:0000256" key="2">
    <source>
        <dbReference type="SAM" id="Phobius"/>
    </source>
</evidence>
<dbReference type="GO" id="GO:0016020">
    <property type="term" value="C:membrane"/>
    <property type="evidence" value="ECO:0007669"/>
    <property type="project" value="TreeGrafter"/>
</dbReference>
<dbReference type="InterPro" id="IPR036770">
    <property type="entry name" value="Ankyrin_rpt-contain_sf"/>
</dbReference>
<feature type="transmembrane region" description="Helical" evidence="2">
    <location>
        <begin position="478"/>
        <end position="503"/>
    </location>
</feature>